<feature type="region of interest" description="Disordered" evidence="10">
    <location>
        <begin position="975"/>
        <end position="1021"/>
    </location>
</feature>
<comment type="caution">
    <text evidence="12">The sequence shown here is derived from an EMBL/GenBank/DDBJ whole genome shotgun (WGS) entry which is preliminary data.</text>
</comment>
<feature type="region of interest" description="Disordered" evidence="10">
    <location>
        <begin position="1117"/>
        <end position="1138"/>
    </location>
</feature>
<evidence type="ECO:0000256" key="7">
    <source>
        <dbReference type="ARBA" id="ARBA00047899"/>
    </source>
</evidence>
<evidence type="ECO:0000256" key="4">
    <source>
        <dbReference type="ARBA" id="ARBA00022741"/>
    </source>
</evidence>
<dbReference type="Proteomes" id="UP001302126">
    <property type="component" value="Unassembled WGS sequence"/>
</dbReference>
<keyword evidence="3" id="KW-0808">Transferase</keyword>
<evidence type="ECO:0000256" key="5">
    <source>
        <dbReference type="ARBA" id="ARBA00022777"/>
    </source>
</evidence>
<dbReference type="GO" id="GO:0005524">
    <property type="term" value="F:ATP binding"/>
    <property type="evidence" value="ECO:0007669"/>
    <property type="project" value="UniProtKB-UniRule"/>
</dbReference>
<name>A0AAN7AHI7_9PEZI</name>
<feature type="binding site" evidence="9">
    <location>
        <position position="140"/>
    </location>
    <ligand>
        <name>ATP</name>
        <dbReference type="ChEBI" id="CHEBI:30616"/>
    </ligand>
</feature>
<organism evidence="12 13">
    <name type="scientific">Podospora australis</name>
    <dbReference type="NCBI Taxonomy" id="1536484"/>
    <lineage>
        <taxon>Eukaryota</taxon>
        <taxon>Fungi</taxon>
        <taxon>Dikarya</taxon>
        <taxon>Ascomycota</taxon>
        <taxon>Pezizomycotina</taxon>
        <taxon>Sordariomycetes</taxon>
        <taxon>Sordariomycetidae</taxon>
        <taxon>Sordariales</taxon>
        <taxon>Podosporaceae</taxon>
        <taxon>Podospora</taxon>
    </lineage>
</organism>
<dbReference type="GO" id="GO:0001558">
    <property type="term" value="P:regulation of cell growth"/>
    <property type="evidence" value="ECO:0007669"/>
    <property type="project" value="UniProtKB-ARBA"/>
</dbReference>
<feature type="compositionally biased region" description="Low complexity" evidence="10">
    <location>
        <begin position="751"/>
        <end position="774"/>
    </location>
</feature>
<evidence type="ECO:0000256" key="1">
    <source>
        <dbReference type="ARBA" id="ARBA00012513"/>
    </source>
</evidence>
<keyword evidence="4 9" id="KW-0547">Nucleotide-binding</keyword>
<gene>
    <name evidence="12" type="ORF">QBC35DRAFT_183763</name>
</gene>
<feature type="compositionally biased region" description="Pro residues" evidence="10">
    <location>
        <begin position="1"/>
        <end position="10"/>
    </location>
</feature>
<protein>
    <recommendedName>
        <fullName evidence="1">non-specific serine/threonine protein kinase</fullName>
        <ecNumber evidence="1">2.7.11.1</ecNumber>
    </recommendedName>
</protein>
<dbReference type="InterPro" id="IPR011009">
    <property type="entry name" value="Kinase-like_dom_sf"/>
</dbReference>
<dbReference type="PANTHER" id="PTHR43895:SF152">
    <property type="entry name" value="SERINE_THREONINE-PROTEIN KINASE TOS3"/>
    <property type="match status" value="1"/>
</dbReference>
<feature type="region of interest" description="Disordered" evidence="10">
    <location>
        <begin position="1159"/>
        <end position="1235"/>
    </location>
</feature>
<evidence type="ECO:0000313" key="12">
    <source>
        <dbReference type="EMBL" id="KAK4188841.1"/>
    </source>
</evidence>
<feature type="compositionally biased region" description="Acidic residues" evidence="10">
    <location>
        <begin position="1177"/>
        <end position="1186"/>
    </location>
</feature>
<evidence type="ECO:0000256" key="3">
    <source>
        <dbReference type="ARBA" id="ARBA00022679"/>
    </source>
</evidence>
<feature type="region of interest" description="Disordered" evidence="10">
    <location>
        <begin position="1"/>
        <end position="82"/>
    </location>
</feature>
<evidence type="ECO:0000259" key="11">
    <source>
        <dbReference type="PROSITE" id="PS50011"/>
    </source>
</evidence>
<proteinExistence type="predicted"/>
<keyword evidence="6 9" id="KW-0067">ATP-binding</keyword>
<evidence type="ECO:0000256" key="2">
    <source>
        <dbReference type="ARBA" id="ARBA00022527"/>
    </source>
</evidence>
<feature type="compositionally biased region" description="Polar residues" evidence="10">
    <location>
        <begin position="345"/>
        <end position="354"/>
    </location>
</feature>
<feature type="compositionally biased region" description="Polar residues" evidence="10">
    <location>
        <begin position="52"/>
        <end position="77"/>
    </location>
</feature>
<dbReference type="InterPro" id="IPR000719">
    <property type="entry name" value="Prot_kinase_dom"/>
</dbReference>
<feature type="region of interest" description="Disordered" evidence="10">
    <location>
        <begin position="675"/>
        <end position="724"/>
    </location>
</feature>
<dbReference type="GO" id="GO:0042149">
    <property type="term" value="P:cellular response to glucose starvation"/>
    <property type="evidence" value="ECO:0007669"/>
    <property type="project" value="UniProtKB-ARBA"/>
</dbReference>
<dbReference type="EMBL" id="MU864383">
    <property type="protein sequence ID" value="KAK4188841.1"/>
    <property type="molecule type" value="Genomic_DNA"/>
</dbReference>
<dbReference type="InterPro" id="IPR017441">
    <property type="entry name" value="Protein_kinase_ATP_BS"/>
</dbReference>
<feature type="region of interest" description="Disordered" evidence="10">
    <location>
        <begin position="284"/>
        <end position="381"/>
    </location>
</feature>
<evidence type="ECO:0000256" key="9">
    <source>
        <dbReference type="PROSITE-ProRule" id="PRU10141"/>
    </source>
</evidence>
<dbReference type="CDD" id="cd14008">
    <property type="entry name" value="STKc_LKB1_CaMKK"/>
    <property type="match status" value="1"/>
</dbReference>
<dbReference type="FunFam" id="3.30.200.20:FF:000206">
    <property type="entry name" value="Serine/threonine-protein kinase Ssp1"/>
    <property type="match status" value="1"/>
</dbReference>
<dbReference type="SUPFAM" id="SSF56112">
    <property type="entry name" value="Protein kinase-like (PK-like)"/>
    <property type="match status" value="1"/>
</dbReference>
<feature type="region of interest" description="Disordered" evidence="10">
    <location>
        <begin position="828"/>
        <end position="861"/>
    </location>
</feature>
<dbReference type="EC" id="2.7.11.1" evidence="1"/>
<dbReference type="GO" id="GO:0007165">
    <property type="term" value="P:signal transduction"/>
    <property type="evidence" value="ECO:0007669"/>
    <property type="project" value="TreeGrafter"/>
</dbReference>
<comment type="catalytic activity">
    <reaction evidence="8">
        <text>L-seryl-[protein] + ATP = O-phospho-L-seryl-[protein] + ADP + H(+)</text>
        <dbReference type="Rhea" id="RHEA:17989"/>
        <dbReference type="Rhea" id="RHEA-COMP:9863"/>
        <dbReference type="Rhea" id="RHEA-COMP:11604"/>
        <dbReference type="ChEBI" id="CHEBI:15378"/>
        <dbReference type="ChEBI" id="CHEBI:29999"/>
        <dbReference type="ChEBI" id="CHEBI:30616"/>
        <dbReference type="ChEBI" id="CHEBI:83421"/>
        <dbReference type="ChEBI" id="CHEBI:456216"/>
        <dbReference type="EC" id="2.7.11.1"/>
    </reaction>
</comment>
<reference evidence="12" key="2">
    <citation type="submission" date="2023-05" db="EMBL/GenBank/DDBJ databases">
        <authorList>
            <consortium name="Lawrence Berkeley National Laboratory"/>
            <person name="Steindorff A."/>
            <person name="Hensen N."/>
            <person name="Bonometti L."/>
            <person name="Westerberg I."/>
            <person name="Brannstrom I.O."/>
            <person name="Guillou S."/>
            <person name="Cros-Aarteil S."/>
            <person name="Calhoun S."/>
            <person name="Haridas S."/>
            <person name="Kuo A."/>
            <person name="Mondo S."/>
            <person name="Pangilinan J."/>
            <person name="Riley R."/>
            <person name="Labutti K."/>
            <person name="Andreopoulos B."/>
            <person name="Lipzen A."/>
            <person name="Chen C."/>
            <person name="Yanf M."/>
            <person name="Daum C."/>
            <person name="Ng V."/>
            <person name="Clum A."/>
            <person name="Ohm R."/>
            <person name="Martin F."/>
            <person name="Silar P."/>
            <person name="Natvig D."/>
            <person name="Lalanne C."/>
            <person name="Gautier V."/>
            <person name="Ament-Velasquez S.L."/>
            <person name="Kruys A."/>
            <person name="Hutchinson M.I."/>
            <person name="Powell A.J."/>
            <person name="Barry K."/>
            <person name="Miller A.N."/>
            <person name="Grigoriev I.V."/>
            <person name="Debuchy R."/>
            <person name="Gladieux P."/>
            <person name="Thoren M.H."/>
            <person name="Johannesson H."/>
        </authorList>
    </citation>
    <scope>NUCLEOTIDE SEQUENCE</scope>
    <source>
        <strain evidence="12">PSN309</strain>
    </source>
</reference>
<feature type="compositionally biased region" description="Basic and acidic residues" evidence="10">
    <location>
        <begin position="239"/>
        <end position="252"/>
    </location>
</feature>
<reference evidence="12" key="1">
    <citation type="journal article" date="2023" name="Mol. Phylogenet. Evol.">
        <title>Genome-scale phylogeny and comparative genomics of the fungal order Sordariales.</title>
        <authorList>
            <person name="Hensen N."/>
            <person name="Bonometti L."/>
            <person name="Westerberg I."/>
            <person name="Brannstrom I.O."/>
            <person name="Guillou S."/>
            <person name="Cros-Aarteil S."/>
            <person name="Calhoun S."/>
            <person name="Haridas S."/>
            <person name="Kuo A."/>
            <person name="Mondo S."/>
            <person name="Pangilinan J."/>
            <person name="Riley R."/>
            <person name="LaButti K."/>
            <person name="Andreopoulos B."/>
            <person name="Lipzen A."/>
            <person name="Chen C."/>
            <person name="Yan M."/>
            <person name="Daum C."/>
            <person name="Ng V."/>
            <person name="Clum A."/>
            <person name="Steindorff A."/>
            <person name="Ohm R.A."/>
            <person name="Martin F."/>
            <person name="Silar P."/>
            <person name="Natvig D.O."/>
            <person name="Lalanne C."/>
            <person name="Gautier V."/>
            <person name="Ament-Velasquez S.L."/>
            <person name="Kruys A."/>
            <person name="Hutchinson M.I."/>
            <person name="Powell A.J."/>
            <person name="Barry K."/>
            <person name="Miller A.N."/>
            <person name="Grigoriev I.V."/>
            <person name="Debuchy R."/>
            <person name="Gladieux P."/>
            <person name="Hiltunen Thoren M."/>
            <person name="Johannesson H."/>
        </authorList>
    </citation>
    <scope>NUCLEOTIDE SEQUENCE</scope>
    <source>
        <strain evidence="12">PSN309</strain>
    </source>
</reference>
<evidence type="ECO:0000256" key="8">
    <source>
        <dbReference type="ARBA" id="ARBA00048679"/>
    </source>
</evidence>
<keyword evidence="2" id="KW-0723">Serine/threonine-protein kinase</keyword>
<dbReference type="PANTHER" id="PTHR43895">
    <property type="entry name" value="CALCIUM/CALMODULIN-DEPENDENT PROTEIN KINASE KINASE-RELATED"/>
    <property type="match status" value="1"/>
</dbReference>
<dbReference type="PROSITE" id="PS50011">
    <property type="entry name" value="PROTEIN_KINASE_DOM"/>
    <property type="match status" value="1"/>
</dbReference>
<dbReference type="Gene3D" id="1.10.510.10">
    <property type="entry name" value="Transferase(Phosphotransferase) domain 1"/>
    <property type="match status" value="1"/>
</dbReference>
<feature type="domain" description="Protein kinase" evidence="11">
    <location>
        <begin position="111"/>
        <end position="624"/>
    </location>
</feature>
<evidence type="ECO:0000313" key="13">
    <source>
        <dbReference type="Proteomes" id="UP001302126"/>
    </source>
</evidence>
<feature type="region of interest" description="Disordered" evidence="10">
    <location>
        <begin position="225"/>
        <end position="257"/>
    </location>
</feature>
<accession>A0AAN7AHI7</accession>
<dbReference type="AlphaFoldDB" id="A0AAN7AHI7"/>
<keyword evidence="5" id="KW-0418">Kinase</keyword>
<feature type="compositionally biased region" description="Basic and acidic residues" evidence="10">
    <location>
        <begin position="1226"/>
        <end position="1235"/>
    </location>
</feature>
<keyword evidence="13" id="KW-1185">Reference proteome</keyword>
<evidence type="ECO:0000256" key="10">
    <source>
        <dbReference type="SAM" id="MobiDB-lite"/>
    </source>
</evidence>
<dbReference type="FunFam" id="1.10.510.10:FF:000614">
    <property type="entry name" value="Serine/threonine protein kinase, putative"/>
    <property type="match status" value="1"/>
</dbReference>
<dbReference type="Gene3D" id="3.30.200.20">
    <property type="entry name" value="Phosphorylase Kinase, domain 1"/>
    <property type="match status" value="1"/>
</dbReference>
<dbReference type="GO" id="GO:0004674">
    <property type="term" value="F:protein serine/threonine kinase activity"/>
    <property type="evidence" value="ECO:0007669"/>
    <property type="project" value="UniProtKB-KW"/>
</dbReference>
<feature type="compositionally biased region" description="Low complexity" evidence="10">
    <location>
        <begin position="300"/>
        <end position="319"/>
    </location>
</feature>
<evidence type="ECO:0000256" key="6">
    <source>
        <dbReference type="ARBA" id="ARBA00022840"/>
    </source>
</evidence>
<sequence>MEPTQPPQPRQPHHRPSYPQLHNIFSPPPSHLPHRTANSTPVSSPGLFSPTVPRSTMSLPPSQPGSESTTPGGSNSPYLHPLQSHNHKVRETHKANVEHDYTTGRKLINSYEIIEELGRGVHGKVKLARNLETGGYVAIKIIPRFSKKRRLGKVTAMSTQDKSKREIAILKKIRHPNIVALLEIIDDPELKKIYMVLEHVELGEVVWRKKGLPHICARERRRIEREQRGENPSTEEEQYERMMEQRQSLKDSRRARHLASARTASGDYWSLEYGDMDDFETHPHSLGSQLRARDGTGIFTPSTPDSTAASRATSRAPSPIHLPAESDFVPFQSEEDMETPGTLRPNPTSATALNGTMYGPYSEDPAFRGRSPSMADSTTSQMSSVDYNKQVHDPYVDDFSYVPCFTIEQARQTFRDTVLGLEYLHYEGVVHRDIKPANLLWTKDHRVKISDFGVSYFGRPLRDGEPDDTVSESEARDFDNDLELAKTVGTPAFFAPELCYTDAYDDIPQPKVTEQIDVWSLGVTLYCLIYARIPFLAEDEFQMFRKIATEEVYIPKRRLRPVDPTTKPDEESLFTRVNGPDYRDDQELAYEDIDRELQDLLAKMLTKNPEKRIRLRDVKRHPWVLHGIGNIVAWLDDTDPSRRTSGRKIQVDDREVARAVVPLTFLERARSAVKKAVGKVMPHRTERAESVSSRRRATSSAASSAGDSPITNMPHLRESRRRSIRPDDYFSALGQERPSEHPLTHSVVASPEVSPPAEAAAEAAPEAPTWAASSNGSQPAKQLLELVTNLSGREDYWQAAASSPYRSLPRHGHCPSRSVTNAFLSLSPEPSETQTLPPTPLFDPATDDPSGALRKARDMRPTVDDLGRARSVDRGLFASTDKRAEAKVSLSTAVAPGNVHFTPRAFPPRSIVATRGLEHAISSPIMSALAGYQHTHPQSDSNIHQPRCVLAELSARPMTAHRVEDNIPEATTPQQYRRRRVSLVEPSPKTQVEQSKRQSTDATFDLDPAQIPCPPSPSVDDDVFRPMAISRGETIVTAKSSSTTSIDALTTPMTSPSETASPVYGVDPRLAKEATEHILAFQSDPSLPALLSSTSSVSADFEGEFLGNPGIVGRSSVLDSTDSLTPPAISKEPISGFPLNEDQVREGLVPVRLDPRIRPASAMDAMRGRRASRIQSDDEDDSDSDEGLTMAKPKKSQPPRDTQSTGRLVVTSRRRDTNASIGSTETAKKIAVDSD</sequence>
<feature type="region of interest" description="Disordered" evidence="10">
    <location>
        <begin position="751"/>
        <end position="778"/>
    </location>
</feature>
<dbReference type="Pfam" id="PF00069">
    <property type="entry name" value="Pkinase"/>
    <property type="match status" value="2"/>
</dbReference>
<dbReference type="SMART" id="SM00220">
    <property type="entry name" value="S_TKc"/>
    <property type="match status" value="1"/>
</dbReference>
<dbReference type="PROSITE" id="PS00107">
    <property type="entry name" value="PROTEIN_KINASE_ATP"/>
    <property type="match status" value="1"/>
</dbReference>
<comment type="catalytic activity">
    <reaction evidence="7">
        <text>L-threonyl-[protein] + ATP = O-phospho-L-threonyl-[protein] + ADP + H(+)</text>
        <dbReference type="Rhea" id="RHEA:46608"/>
        <dbReference type="Rhea" id="RHEA-COMP:11060"/>
        <dbReference type="Rhea" id="RHEA-COMP:11605"/>
        <dbReference type="ChEBI" id="CHEBI:15378"/>
        <dbReference type="ChEBI" id="CHEBI:30013"/>
        <dbReference type="ChEBI" id="CHEBI:30616"/>
        <dbReference type="ChEBI" id="CHEBI:61977"/>
        <dbReference type="ChEBI" id="CHEBI:456216"/>
        <dbReference type="EC" id="2.7.11.1"/>
    </reaction>
</comment>